<evidence type="ECO:0000256" key="2">
    <source>
        <dbReference type="ARBA" id="ARBA00005336"/>
    </source>
</evidence>
<evidence type="ECO:0000256" key="7">
    <source>
        <dbReference type="SAM" id="SignalP"/>
    </source>
</evidence>
<dbReference type="RefSeq" id="WP_129602566.1">
    <property type="nucleotide sequence ID" value="NZ_SBLB01000004.1"/>
</dbReference>
<evidence type="ECO:0000256" key="3">
    <source>
        <dbReference type="ARBA" id="ARBA00012663"/>
    </source>
</evidence>
<dbReference type="InterPro" id="IPR012338">
    <property type="entry name" value="Beta-lactam/transpept-like"/>
</dbReference>
<dbReference type="InterPro" id="IPR019800">
    <property type="entry name" value="Glyco_hydro_3_AS"/>
</dbReference>
<protein>
    <recommendedName>
        <fullName evidence="3">beta-N-acetylhexosaminidase</fullName>
        <ecNumber evidence="3">3.2.1.52</ecNumber>
    </recommendedName>
</protein>
<evidence type="ECO:0000259" key="9">
    <source>
        <dbReference type="Pfam" id="PF00933"/>
    </source>
</evidence>
<feature type="domain" description="Glycoside hydrolase family 3 C-terminal" evidence="10">
    <location>
        <begin position="408"/>
        <end position="579"/>
    </location>
</feature>
<keyword evidence="4 6" id="KW-0378">Hydrolase</keyword>
<dbReference type="InterPro" id="IPR036962">
    <property type="entry name" value="Glyco_hydro_3_N_sf"/>
</dbReference>
<dbReference type="GO" id="GO:0004563">
    <property type="term" value="F:beta-N-acetylhexosaminidase activity"/>
    <property type="evidence" value="ECO:0007669"/>
    <property type="project" value="UniProtKB-EC"/>
</dbReference>
<evidence type="ECO:0000256" key="6">
    <source>
        <dbReference type="RuleBase" id="RU361161"/>
    </source>
</evidence>
<dbReference type="Gene3D" id="3.40.710.10">
    <property type="entry name" value="DD-peptidase/beta-lactamase superfamily"/>
    <property type="match status" value="1"/>
</dbReference>
<dbReference type="InterPro" id="IPR017853">
    <property type="entry name" value="GH"/>
</dbReference>
<feature type="domain" description="Glycoside hydrolase family 3 N-terminal" evidence="9">
    <location>
        <begin position="50"/>
        <end position="368"/>
    </location>
</feature>
<reference evidence="11 12" key="1">
    <citation type="submission" date="2019-01" db="EMBL/GenBank/DDBJ databases">
        <title>Spirosoma flava sp. nov., a propanil-degrading bacterium isolated from herbicide-contaminated soil.</title>
        <authorList>
            <person name="Zhang L."/>
            <person name="Jiang J.-D."/>
        </authorList>
    </citation>
    <scope>NUCLEOTIDE SEQUENCE [LARGE SCALE GENOMIC DNA]</scope>
    <source>
        <strain evidence="11 12">TY50</strain>
    </source>
</reference>
<keyword evidence="12" id="KW-1185">Reference proteome</keyword>
<feature type="chain" id="PRO_5020516457" description="beta-N-acetylhexosaminidase" evidence="7">
    <location>
        <begin position="25"/>
        <end position="1004"/>
    </location>
</feature>
<name>A0A4Q2UMX4_9BACT</name>
<evidence type="ECO:0000259" key="10">
    <source>
        <dbReference type="Pfam" id="PF01915"/>
    </source>
</evidence>
<dbReference type="EMBL" id="SBLB01000004">
    <property type="protein sequence ID" value="RYC68930.1"/>
    <property type="molecule type" value="Genomic_DNA"/>
</dbReference>
<evidence type="ECO:0000313" key="11">
    <source>
        <dbReference type="EMBL" id="RYC68930.1"/>
    </source>
</evidence>
<comment type="similarity">
    <text evidence="2 6">Belongs to the glycosyl hydrolase 3 family.</text>
</comment>
<evidence type="ECO:0000313" key="12">
    <source>
        <dbReference type="Proteomes" id="UP000290407"/>
    </source>
</evidence>
<feature type="signal peptide" evidence="7">
    <location>
        <begin position="1"/>
        <end position="24"/>
    </location>
</feature>
<feature type="domain" description="Beta-lactamase-related" evidence="8">
    <location>
        <begin position="614"/>
        <end position="979"/>
    </location>
</feature>
<evidence type="ECO:0000259" key="8">
    <source>
        <dbReference type="Pfam" id="PF00144"/>
    </source>
</evidence>
<dbReference type="Pfam" id="PF01915">
    <property type="entry name" value="Glyco_hydro_3_C"/>
    <property type="match status" value="1"/>
</dbReference>
<dbReference type="InterPro" id="IPR036881">
    <property type="entry name" value="Glyco_hydro_3_C_sf"/>
</dbReference>
<evidence type="ECO:0000256" key="4">
    <source>
        <dbReference type="ARBA" id="ARBA00022801"/>
    </source>
</evidence>
<dbReference type="SUPFAM" id="SSF56601">
    <property type="entry name" value="beta-lactamase/transpeptidase-like"/>
    <property type="match status" value="1"/>
</dbReference>
<sequence length="1004" mass="112858">MTKRRSILSILFSVILFTTASAQAPTPVFQQLTERQNRWVDSVFASLTPDERIAQLIMVAGYSNRGRTSYDDSLVTLVRTNKLGGVVFFQGGPVRQAKLTNRLQALSTVPLLIAMDAEWGLAMRLDSTVRYPYQMTLGAMQGTATDSLIYRMGANLARQSRRLGVHVNFAPSVDVNNNPNNPVINFRSFGEDKYAVTRKALAYVRGMQDNRLLTSIKHFPGHGDTGTDSHYDLPLINKSRAQLDSLELYPFRQLINAGAAGVMVAHLSIPALDTTRNRPSTLSPAIVTDLLKNEMGFQGLVFSDAMNMKGVTKFFPSGQADRYGIEAGMDVLEFTEDVPAALLQIKQAVAEGRISQESLDERCRKVLRAKAWVGLDQYKPIVLDNLVRDINPVQDELLNRQMTEASLTVLKNDRNLLPLQRLDTLRIASVAVESEKITAFQQMAANYTQVDHFNITSKTPDSTLARMRDSLRNYNLLLVDVHLNNIRPGTNYGLQAKTAALVSELVATGKAVVTVFGNVYALNKLTFPADTVQMSRNIEQARAIVMPYQLTSYAEDLSAQLIFGAIGASGKLPVTVNQRFRVGDGIAVRPIGRMKYTIPEEVGIDSRFLTRQVDSLVNVGLTQRAFPGCVVQMAKDGKVIFRKAYGSHTYDASLGAEPKPVDLNDLFDMASVTKVSTSTPALMRMVDEGKFNVDGKMADYLPFLKKSNKANLVWRDVLTHQARLKAWIPFWRDTKNEDGSWKPRTFRNERSARYSIEVTDSLYLFRNYPKTIYEQIKESPLNEKKEYVYSDLSFILYPQVIKRLTGENFEDYLKSTFYKPLGATTLTYNPRRFYSLNRIVPTEYDSLFRQTLIWGRVHDEGAAMLNGLSGHAGLFGTANDLMKLVEMYRQRGQYAGQRFISEKTIAEFTRYQFPELGNRRGLGFEKPSFTFTGNAPRSATKDSFGHSGFTGTFTWIDPDPTYNLSYVFLSNRVYPTRNNNRISTLNTRTNVAEAFYQAIKRGIQ</sequence>
<dbReference type="SUPFAM" id="SSF52279">
    <property type="entry name" value="Beta-D-glucan exohydrolase, C-terminal domain"/>
    <property type="match status" value="1"/>
</dbReference>
<dbReference type="InterPro" id="IPR001466">
    <property type="entry name" value="Beta-lactam-related"/>
</dbReference>
<dbReference type="SUPFAM" id="SSF51445">
    <property type="entry name" value="(Trans)glycosidases"/>
    <property type="match status" value="1"/>
</dbReference>
<dbReference type="Gene3D" id="3.20.20.300">
    <property type="entry name" value="Glycoside hydrolase, family 3, N-terminal domain"/>
    <property type="match status" value="1"/>
</dbReference>
<evidence type="ECO:0000256" key="1">
    <source>
        <dbReference type="ARBA" id="ARBA00001231"/>
    </source>
</evidence>
<comment type="catalytic activity">
    <reaction evidence="1">
        <text>Hydrolysis of terminal non-reducing N-acetyl-D-hexosamine residues in N-acetyl-beta-D-hexosaminides.</text>
        <dbReference type="EC" id="3.2.1.52"/>
    </reaction>
</comment>
<dbReference type="PROSITE" id="PS00775">
    <property type="entry name" value="GLYCOSYL_HYDROL_F3"/>
    <property type="match status" value="1"/>
</dbReference>
<dbReference type="Pfam" id="PF00933">
    <property type="entry name" value="Glyco_hydro_3"/>
    <property type="match status" value="1"/>
</dbReference>
<dbReference type="AlphaFoldDB" id="A0A4Q2UMX4"/>
<proteinExistence type="inferred from homology"/>
<dbReference type="EC" id="3.2.1.52" evidence="3"/>
<keyword evidence="5 6" id="KW-0326">Glycosidase</keyword>
<dbReference type="Proteomes" id="UP000290407">
    <property type="component" value="Unassembled WGS sequence"/>
</dbReference>
<dbReference type="GO" id="GO:0005975">
    <property type="term" value="P:carbohydrate metabolic process"/>
    <property type="evidence" value="ECO:0007669"/>
    <property type="project" value="InterPro"/>
</dbReference>
<dbReference type="InterPro" id="IPR001764">
    <property type="entry name" value="Glyco_hydro_3_N"/>
</dbReference>
<dbReference type="PANTHER" id="PTHR30480:SF13">
    <property type="entry name" value="BETA-HEXOSAMINIDASE"/>
    <property type="match status" value="1"/>
</dbReference>
<dbReference type="InterPro" id="IPR050226">
    <property type="entry name" value="NagZ_Beta-hexosaminidase"/>
</dbReference>
<gene>
    <name evidence="11" type="ORF">EQG79_16115</name>
</gene>
<dbReference type="GO" id="GO:0009254">
    <property type="term" value="P:peptidoglycan turnover"/>
    <property type="evidence" value="ECO:0007669"/>
    <property type="project" value="TreeGrafter"/>
</dbReference>
<comment type="caution">
    <text evidence="11">The sequence shown here is derived from an EMBL/GenBank/DDBJ whole genome shotgun (WGS) entry which is preliminary data.</text>
</comment>
<keyword evidence="7" id="KW-0732">Signal</keyword>
<evidence type="ECO:0000256" key="5">
    <source>
        <dbReference type="ARBA" id="ARBA00023295"/>
    </source>
</evidence>
<dbReference type="InterPro" id="IPR002772">
    <property type="entry name" value="Glyco_hydro_3_C"/>
</dbReference>
<accession>A0A4Q2UMX4</accession>
<dbReference type="Gene3D" id="3.40.50.1700">
    <property type="entry name" value="Glycoside hydrolase family 3 C-terminal domain"/>
    <property type="match status" value="1"/>
</dbReference>
<dbReference type="PANTHER" id="PTHR30480">
    <property type="entry name" value="BETA-HEXOSAMINIDASE-RELATED"/>
    <property type="match status" value="1"/>
</dbReference>
<dbReference type="Pfam" id="PF00144">
    <property type="entry name" value="Beta-lactamase"/>
    <property type="match status" value="1"/>
</dbReference>
<organism evidence="11 12">
    <name type="scientific">Spirosoma sordidisoli</name>
    <dbReference type="NCBI Taxonomy" id="2502893"/>
    <lineage>
        <taxon>Bacteria</taxon>
        <taxon>Pseudomonadati</taxon>
        <taxon>Bacteroidota</taxon>
        <taxon>Cytophagia</taxon>
        <taxon>Cytophagales</taxon>
        <taxon>Cytophagaceae</taxon>
        <taxon>Spirosoma</taxon>
    </lineage>
</organism>